<dbReference type="PROSITE" id="PS50235">
    <property type="entry name" value="USP_3"/>
    <property type="match status" value="1"/>
</dbReference>
<comment type="similarity">
    <text evidence="2 7">Belongs to the peptidase C19 family.</text>
</comment>
<dbReference type="InterPro" id="IPR001394">
    <property type="entry name" value="Peptidase_C19_UCH"/>
</dbReference>
<dbReference type="GO" id="GO:0005829">
    <property type="term" value="C:cytosol"/>
    <property type="evidence" value="ECO:0007669"/>
    <property type="project" value="TreeGrafter"/>
</dbReference>
<comment type="catalytic activity">
    <reaction evidence="1 7">
        <text>Thiol-dependent hydrolysis of ester, thioester, amide, peptide and isopeptide bonds formed by the C-terminal Gly of ubiquitin (a 76-residue protein attached to proteins as an intracellular targeting signal).</text>
        <dbReference type="EC" id="3.4.19.12"/>
    </reaction>
</comment>
<keyword evidence="5 7" id="KW-0378">Hydrolase</keyword>
<name>A0A5K3F0P4_MESCO</name>
<dbReference type="InterPro" id="IPR050164">
    <property type="entry name" value="Peptidase_C19"/>
</dbReference>
<evidence type="ECO:0000256" key="2">
    <source>
        <dbReference type="ARBA" id="ARBA00009085"/>
    </source>
</evidence>
<dbReference type="GO" id="GO:0005634">
    <property type="term" value="C:nucleus"/>
    <property type="evidence" value="ECO:0007669"/>
    <property type="project" value="TreeGrafter"/>
</dbReference>
<evidence type="ECO:0000256" key="5">
    <source>
        <dbReference type="ARBA" id="ARBA00022801"/>
    </source>
</evidence>
<dbReference type="PANTHER" id="PTHR24006:SF888">
    <property type="entry name" value="UBIQUITIN CARBOXYL-TERMINAL HYDROLASE 30"/>
    <property type="match status" value="1"/>
</dbReference>
<dbReference type="Gene3D" id="3.90.70.10">
    <property type="entry name" value="Cysteine proteinases"/>
    <property type="match status" value="2"/>
</dbReference>
<dbReference type="Pfam" id="PF00443">
    <property type="entry name" value="UCH"/>
    <property type="match status" value="1"/>
</dbReference>
<protein>
    <recommendedName>
        <fullName evidence="7">Ubiquitin carboxyl-terminal hydrolase</fullName>
        <ecNumber evidence="7">3.4.19.12</ecNumber>
    </recommendedName>
</protein>
<feature type="compositionally biased region" description="Acidic residues" evidence="8">
    <location>
        <begin position="271"/>
        <end position="283"/>
    </location>
</feature>
<dbReference type="InterPro" id="IPR018200">
    <property type="entry name" value="USP_CS"/>
</dbReference>
<evidence type="ECO:0000313" key="10">
    <source>
        <dbReference type="WBParaSite" id="MCU_004045-RA"/>
    </source>
</evidence>
<evidence type="ECO:0000256" key="6">
    <source>
        <dbReference type="ARBA" id="ARBA00022807"/>
    </source>
</evidence>
<feature type="compositionally biased region" description="Basic and acidic residues" evidence="8">
    <location>
        <begin position="236"/>
        <end position="253"/>
    </location>
</feature>
<organism evidence="10">
    <name type="scientific">Mesocestoides corti</name>
    <name type="common">Flatworm</name>
    <dbReference type="NCBI Taxonomy" id="53468"/>
    <lineage>
        <taxon>Eukaryota</taxon>
        <taxon>Metazoa</taxon>
        <taxon>Spiralia</taxon>
        <taxon>Lophotrochozoa</taxon>
        <taxon>Platyhelminthes</taxon>
        <taxon>Cestoda</taxon>
        <taxon>Eucestoda</taxon>
        <taxon>Cyclophyllidea</taxon>
        <taxon>Mesocestoididae</taxon>
        <taxon>Mesocestoides</taxon>
    </lineage>
</organism>
<feature type="compositionally biased region" description="Basic and acidic residues" evidence="8">
    <location>
        <begin position="284"/>
        <end position="294"/>
    </location>
</feature>
<dbReference type="WBParaSite" id="MCU_004045-RA">
    <property type="protein sequence ID" value="MCU_004045-RA"/>
    <property type="gene ID" value="MCU_004045"/>
</dbReference>
<dbReference type="PROSITE" id="PS00973">
    <property type="entry name" value="USP_2"/>
    <property type="match status" value="1"/>
</dbReference>
<dbReference type="GO" id="GO:0006508">
    <property type="term" value="P:proteolysis"/>
    <property type="evidence" value="ECO:0007669"/>
    <property type="project" value="UniProtKB-KW"/>
</dbReference>
<accession>A0A5K3F0P4</accession>
<dbReference type="InterPro" id="IPR038765">
    <property type="entry name" value="Papain-like_cys_pep_sf"/>
</dbReference>
<keyword evidence="3 7" id="KW-0645">Protease</keyword>
<dbReference type="GO" id="GO:0004843">
    <property type="term" value="F:cysteine-type deubiquitinase activity"/>
    <property type="evidence" value="ECO:0007669"/>
    <property type="project" value="UniProtKB-UniRule"/>
</dbReference>
<reference evidence="10" key="1">
    <citation type="submission" date="2019-11" db="UniProtKB">
        <authorList>
            <consortium name="WormBaseParasite"/>
        </authorList>
    </citation>
    <scope>IDENTIFICATION</scope>
</reference>
<evidence type="ECO:0000256" key="3">
    <source>
        <dbReference type="ARBA" id="ARBA00022670"/>
    </source>
</evidence>
<dbReference type="AlphaFoldDB" id="A0A5K3F0P4"/>
<sequence>MAKRRKERFTQKDGVLIQGFPKGLHNQGNTCYFNAILQCLCRVSGLKALVDHFLTSETRAVLKRSTDKGDVHSLDLYLPRLNAPLSTAYTAFAEELFGSQNTRPSITPEMLRAALVKQYPRFGDFGQHDSHEVLRCLLDGLRQDELKLWQRAILNKLHVDAQAAGEVKTDVRSWGRSTGLSTSVDRVFGGLLLTSFTCNECESTTQHFEVFLDLSLPILIDGETGDDVLLHGSYKAPRDYGDNLPKSKRELKRERRAKKNRGKLWQLGIPVDDEVDDEPNGGDEDIHPKKGDLRTKRKGRYSNKFRLPSEDEEENSGKEGEEEKQEEDQDQCLNGETAGNTANGEADTEIGGASSDASFGSLSSEEPLENCTNGALSETADNNEADSCQIVAENGISCNGEVPREATGESDVVSVGLTTAEKSSNLSLNGASADVEDNEGGGLSDSSAPTPPADVNNSLANDLSTKLHISPAGFTTSIAQPSEEERARAVSQKPILQAPPPSTLTDLERCLLAYTDATKMNGLNQVVCEVCSKRSGFDNVLRDTVKRDLIIRPPAVLTLHLKRFQQAGARLQKSSKRITFPINLDLRPYCSRLARLSSGEGQYRLFGVVEHAGHLRGGHYVCYVPDEPPQRPLPDLRFVPTLEKPDPWPMYLHHLVYQLRRADDRVIYGCPVDDDNPAAPLTDSRRWLCCNDSRVARVSLSTVLNAEPYILFYERVR</sequence>
<evidence type="ECO:0000256" key="1">
    <source>
        <dbReference type="ARBA" id="ARBA00000707"/>
    </source>
</evidence>
<keyword evidence="6 7" id="KW-0788">Thiol protease</keyword>
<evidence type="ECO:0000259" key="9">
    <source>
        <dbReference type="PROSITE" id="PS50235"/>
    </source>
</evidence>
<dbReference type="PROSITE" id="PS00972">
    <property type="entry name" value="USP_1"/>
    <property type="match status" value="1"/>
</dbReference>
<evidence type="ECO:0000256" key="4">
    <source>
        <dbReference type="ARBA" id="ARBA00022786"/>
    </source>
</evidence>
<evidence type="ECO:0000256" key="8">
    <source>
        <dbReference type="SAM" id="MobiDB-lite"/>
    </source>
</evidence>
<proteinExistence type="inferred from homology"/>
<keyword evidence="4 7" id="KW-0833">Ubl conjugation pathway</keyword>
<feature type="region of interest" description="Disordered" evidence="8">
    <location>
        <begin position="425"/>
        <end position="459"/>
    </location>
</feature>
<feature type="domain" description="USP" evidence="9">
    <location>
        <begin position="22"/>
        <end position="716"/>
    </location>
</feature>
<feature type="compositionally biased region" description="Low complexity" evidence="8">
    <location>
        <begin position="351"/>
        <end position="364"/>
    </location>
</feature>
<dbReference type="InterPro" id="IPR028889">
    <property type="entry name" value="USP"/>
</dbReference>
<dbReference type="EC" id="3.4.19.12" evidence="7"/>
<dbReference type="PANTHER" id="PTHR24006">
    <property type="entry name" value="UBIQUITIN CARBOXYL-TERMINAL HYDROLASE"/>
    <property type="match status" value="1"/>
</dbReference>
<feature type="region of interest" description="Disordered" evidence="8">
    <location>
        <begin position="233"/>
        <end position="257"/>
    </location>
</feature>
<feature type="region of interest" description="Disordered" evidence="8">
    <location>
        <begin position="270"/>
        <end position="378"/>
    </location>
</feature>
<feature type="compositionally biased region" description="Polar residues" evidence="8">
    <location>
        <begin position="331"/>
        <end position="343"/>
    </location>
</feature>
<dbReference type="GO" id="GO:0016579">
    <property type="term" value="P:protein deubiquitination"/>
    <property type="evidence" value="ECO:0007669"/>
    <property type="project" value="InterPro"/>
</dbReference>
<dbReference type="SUPFAM" id="SSF54001">
    <property type="entry name" value="Cysteine proteinases"/>
    <property type="match status" value="1"/>
</dbReference>
<evidence type="ECO:0000256" key="7">
    <source>
        <dbReference type="RuleBase" id="RU366025"/>
    </source>
</evidence>